<evidence type="ECO:0000313" key="1">
    <source>
        <dbReference type="EMBL" id="KAL5103536.1"/>
    </source>
</evidence>
<proteinExistence type="predicted"/>
<name>A0ABR4Q1I5_9CEST</name>
<evidence type="ECO:0000313" key="2">
    <source>
        <dbReference type="Proteomes" id="UP001651158"/>
    </source>
</evidence>
<organism evidence="1 2">
    <name type="scientific">Taenia crassiceps</name>
    <dbReference type="NCBI Taxonomy" id="6207"/>
    <lineage>
        <taxon>Eukaryota</taxon>
        <taxon>Metazoa</taxon>
        <taxon>Spiralia</taxon>
        <taxon>Lophotrochozoa</taxon>
        <taxon>Platyhelminthes</taxon>
        <taxon>Cestoda</taxon>
        <taxon>Eucestoda</taxon>
        <taxon>Cyclophyllidea</taxon>
        <taxon>Taeniidae</taxon>
        <taxon>Taenia</taxon>
    </lineage>
</organism>
<comment type="caution">
    <text evidence="1">The sequence shown here is derived from an EMBL/GenBank/DDBJ whole genome shotgun (WGS) entry which is preliminary data.</text>
</comment>
<dbReference type="Proteomes" id="UP001651158">
    <property type="component" value="Unassembled WGS sequence"/>
</dbReference>
<accession>A0ABR4Q1I5</accession>
<sequence length="85" mass="9696">MLSQTGVGAGSSLQAIETTNWKRDECWRDGRWECCECTDANCWSVLSSDLAYREDLTFFAFTTSFGRNVWSILWRPATYLKAKGV</sequence>
<protein>
    <submittedName>
        <fullName evidence="1">Uncharacterized protein</fullName>
    </submittedName>
</protein>
<keyword evidence="2" id="KW-1185">Reference proteome</keyword>
<gene>
    <name evidence="1" type="ORF">TcWFU_004764</name>
</gene>
<reference evidence="1 2" key="1">
    <citation type="journal article" date="2022" name="Front. Cell. Infect. Microbiol.">
        <title>The Genomes of Two Strains of Taenia crassiceps the Animal Model for the Study of Human Cysticercosis.</title>
        <authorList>
            <person name="Bobes R.J."/>
            <person name="Estrada K."/>
            <person name="Rios-Valencia D.G."/>
            <person name="Calderon-Gallegos A."/>
            <person name="de la Torre P."/>
            <person name="Carrero J.C."/>
            <person name="Sanchez-Flores A."/>
            <person name="Laclette J.P."/>
        </authorList>
    </citation>
    <scope>NUCLEOTIDE SEQUENCE [LARGE SCALE GENOMIC DNA]</scope>
    <source>
        <strain evidence="1">WFUcys</strain>
    </source>
</reference>
<dbReference type="EMBL" id="JAKROA010000017">
    <property type="protein sequence ID" value="KAL5103536.1"/>
    <property type="molecule type" value="Genomic_DNA"/>
</dbReference>